<evidence type="ECO:0000313" key="2">
    <source>
        <dbReference type="EMBL" id="KZV29097.1"/>
    </source>
</evidence>
<dbReference type="AlphaFoldDB" id="A0A2Z7B690"/>
<organism evidence="2 3">
    <name type="scientific">Dorcoceras hygrometricum</name>
    <dbReference type="NCBI Taxonomy" id="472368"/>
    <lineage>
        <taxon>Eukaryota</taxon>
        <taxon>Viridiplantae</taxon>
        <taxon>Streptophyta</taxon>
        <taxon>Embryophyta</taxon>
        <taxon>Tracheophyta</taxon>
        <taxon>Spermatophyta</taxon>
        <taxon>Magnoliopsida</taxon>
        <taxon>eudicotyledons</taxon>
        <taxon>Gunneridae</taxon>
        <taxon>Pentapetalae</taxon>
        <taxon>asterids</taxon>
        <taxon>lamiids</taxon>
        <taxon>Lamiales</taxon>
        <taxon>Gesneriaceae</taxon>
        <taxon>Didymocarpoideae</taxon>
        <taxon>Trichosporeae</taxon>
        <taxon>Loxocarpinae</taxon>
        <taxon>Dorcoceras</taxon>
    </lineage>
</organism>
<evidence type="ECO:0000256" key="1">
    <source>
        <dbReference type="SAM" id="MobiDB-lite"/>
    </source>
</evidence>
<keyword evidence="3" id="KW-1185">Reference proteome</keyword>
<sequence>MAASFFSNSVHIDFESVLAMGEPGMVSMFQALVASGLQGFLGCTAVVYEEALVEFFANGTVRDGLVVSTVRGVVVEISEKLFAETFDLPVDGLEEVSEMPKDKIFDARSIVSMTGEPVILSGSKSQMKMHYRLLCDIMAKSISVKAGSFNAITVEKFSLMTAVVCDVRMNWGSVLFGIFNKMVSPGTKQAKGFAIQISLLLESVPNLELGESSEFPSSKILTDKTIQRYIAIIDKSGEQEPADAPIVKKAPKTKVACKKRPADFPLDVPVLKKKRTSKRKLTLEAVVVAQEAIPIQSVPVSPAVEPVVEDQQAEFCQEQPADELPADKSAASTEERHWFDLSYEEPIAQWAAERPVTSPTDSNDEIEDDKPVVDDPDTIINQVLQHLDSTSVDKNVEPDEEAATMDVVTAGEDQQVQESVAQISNDDLLDDDEQKSLEDILLAIPVDVPLPSAGMEITNIVMGQEIKIPGVTEKTWFLSSLPKIPADHKGKAILVEKDPSKGNPAQEHYFLICADIDLLVSLRAKVIDEVALFFNSFSLKKLATINIEEMYKKEELVLSWGETESPQVAIQRKLYILLKYRKVLVWTFLESWRSNFVPGQGSSVVDRRVIELLSDLHVSVLEELTRAARAHGIIWKKACCSAMFEGSSRDRGAVIARTNTNTRSSCWIRTMLFVDGVWTVEPCADRWVKIHQQVISNEVHRQRQYDDTLPSVSEFFRLMRKR</sequence>
<reference evidence="2 3" key="1">
    <citation type="journal article" date="2015" name="Proc. Natl. Acad. Sci. U.S.A.">
        <title>The resurrection genome of Boea hygrometrica: A blueprint for survival of dehydration.</title>
        <authorList>
            <person name="Xiao L."/>
            <person name="Yang G."/>
            <person name="Zhang L."/>
            <person name="Yang X."/>
            <person name="Zhao S."/>
            <person name="Ji Z."/>
            <person name="Zhou Q."/>
            <person name="Hu M."/>
            <person name="Wang Y."/>
            <person name="Chen M."/>
            <person name="Xu Y."/>
            <person name="Jin H."/>
            <person name="Xiao X."/>
            <person name="Hu G."/>
            <person name="Bao F."/>
            <person name="Hu Y."/>
            <person name="Wan P."/>
            <person name="Li L."/>
            <person name="Deng X."/>
            <person name="Kuang T."/>
            <person name="Xiang C."/>
            <person name="Zhu J.K."/>
            <person name="Oliver M.J."/>
            <person name="He Y."/>
        </authorList>
    </citation>
    <scope>NUCLEOTIDE SEQUENCE [LARGE SCALE GENOMIC DNA]</scope>
    <source>
        <strain evidence="3">cv. XS01</strain>
    </source>
</reference>
<protein>
    <recommendedName>
        <fullName evidence="4">Dystroglycan-like</fullName>
    </recommendedName>
</protein>
<proteinExistence type="predicted"/>
<accession>A0A2Z7B690</accession>
<evidence type="ECO:0008006" key="4">
    <source>
        <dbReference type="Google" id="ProtNLM"/>
    </source>
</evidence>
<name>A0A2Z7B690_9LAMI</name>
<dbReference type="Proteomes" id="UP000250235">
    <property type="component" value="Unassembled WGS sequence"/>
</dbReference>
<gene>
    <name evidence="2" type="ORF">F511_06592</name>
</gene>
<dbReference type="EMBL" id="KV009512">
    <property type="protein sequence ID" value="KZV29097.1"/>
    <property type="molecule type" value="Genomic_DNA"/>
</dbReference>
<evidence type="ECO:0000313" key="3">
    <source>
        <dbReference type="Proteomes" id="UP000250235"/>
    </source>
</evidence>
<feature type="region of interest" description="Disordered" evidence="1">
    <location>
        <begin position="354"/>
        <end position="374"/>
    </location>
</feature>